<sequence length="128" mass="15072">MEGLFAKPIIDIDVVIRNYDNFQEVKSKLEIIGYHHEGDLGIKDREAFAYNENEKTEFMTHHLYVCPQSSQELKRHIAFRDYLRVHKEDRDKYSEIKLQAARNNPTDIDSYIEAKSPLINEIYGRIGL</sequence>
<protein>
    <recommendedName>
        <fullName evidence="2">Dephospho-CoA kinase</fullName>
    </recommendedName>
</protein>
<gene>
    <name evidence="1" type="ORF">SDC9_197841</name>
</gene>
<name>A0A645IG06_9ZZZZ</name>
<evidence type="ECO:0008006" key="2">
    <source>
        <dbReference type="Google" id="ProtNLM"/>
    </source>
</evidence>
<evidence type="ECO:0000313" key="1">
    <source>
        <dbReference type="EMBL" id="MPN50215.1"/>
    </source>
</evidence>
<dbReference type="InterPro" id="IPR007344">
    <property type="entry name" value="GrpB/CoaE"/>
</dbReference>
<dbReference type="Pfam" id="PF04229">
    <property type="entry name" value="GrpB"/>
    <property type="match status" value="1"/>
</dbReference>
<dbReference type="InterPro" id="IPR043519">
    <property type="entry name" value="NT_sf"/>
</dbReference>
<accession>A0A645IG06</accession>
<organism evidence="1">
    <name type="scientific">bioreactor metagenome</name>
    <dbReference type="NCBI Taxonomy" id="1076179"/>
    <lineage>
        <taxon>unclassified sequences</taxon>
        <taxon>metagenomes</taxon>
        <taxon>ecological metagenomes</taxon>
    </lineage>
</organism>
<dbReference type="Gene3D" id="3.30.460.10">
    <property type="entry name" value="Beta Polymerase, domain 2"/>
    <property type="match status" value="1"/>
</dbReference>
<proteinExistence type="predicted"/>
<dbReference type="SUPFAM" id="SSF81301">
    <property type="entry name" value="Nucleotidyltransferase"/>
    <property type="match status" value="1"/>
</dbReference>
<dbReference type="PANTHER" id="PTHR34822">
    <property type="entry name" value="GRPB DOMAIN PROTEIN (AFU_ORTHOLOGUE AFUA_1G01530)"/>
    <property type="match status" value="1"/>
</dbReference>
<dbReference type="AlphaFoldDB" id="A0A645IG06"/>
<dbReference type="PANTHER" id="PTHR34822:SF1">
    <property type="entry name" value="GRPB FAMILY PROTEIN"/>
    <property type="match status" value="1"/>
</dbReference>
<reference evidence="1" key="1">
    <citation type="submission" date="2019-08" db="EMBL/GenBank/DDBJ databases">
        <authorList>
            <person name="Kucharzyk K."/>
            <person name="Murdoch R.W."/>
            <person name="Higgins S."/>
            <person name="Loffler F."/>
        </authorList>
    </citation>
    <scope>NUCLEOTIDE SEQUENCE</scope>
</reference>
<dbReference type="EMBL" id="VSSQ01114180">
    <property type="protein sequence ID" value="MPN50215.1"/>
    <property type="molecule type" value="Genomic_DNA"/>
</dbReference>
<comment type="caution">
    <text evidence="1">The sequence shown here is derived from an EMBL/GenBank/DDBJ whole genome shotgun (WGS) entry which is preliminary data.</text>
</comment>